<evidence type="ECO:0000313" key="1">
    <source>
        <dbReference type="Proteomes" id="UP000887576"/>
    </source>
</evidence>
<protein>
    <submittedName>
        <fullName evidence="2">BZIP domain-containing protein</fullName>
    </submittedName>
</protein>
<sequence length="316" mass="36212">MSTPFNGEEMYAKRSFLTSLWGLKIGKSSKNAGHPPVPPPPPPNQYIPNDQPCSSKSLFSQPVENPISQAQQFHEQYRLSSGDYHGRERSLSEQLADTLLLASPEPPQQILSPHDIYKEIVCECAHFEHSEHHEHHQHIEQQQQIIDPNMYPSTVPNQTQYYDPYNQSMPMPYQMETRSTAQSPCPHCHSNIEPQKRPNAFEELASRSTLEDLVKLVVAAVKDAGMLGKGDKKQESPEEILRRKRQQNNEAAARYRKRQREAKMLANNELEILTSRNVELKQELTLLQEEINKKKMELSQKRGWSNDQVPSTVNPS</sequence>
<name>A0AC34QT46_9BILA</name>
<organism evidence="1 2">
    <name type="scientific">Panagrolaimus sp. JU765</name>
    <dbReference type="NCBI Taxonomy" id="591449"/>
    <lineage>
        <taxon>Eukaryota</taxon>
        <taxon>Metazoa</taxon>
        <taxon>Ecdysozoa</taxon>
        <taxon>Nematoda</taxon>
        <taxon>Chromadorea</taxon>
        <taxon>Rhabditida</taxon>
        <taxon>Tylenchina</taxon>
        <taxon>Panagrolaimomorpha</taxon>
        <taxon>Panagrolaimoidea</taxon>
        <taxon>Panagrolaimidae</taxon>
        <taxon>Panagrolaimus</taxon>
    </lineage>
</organism>
<reference evidence="2" key="1">
    <citation type="submission" date="2022-11" db="UniProtKB">
        <authorList>
            <consortium name="WormBaseParasite"/>
        </authorList>
    </citation>
    <scope>IDENTIFICATION</scope>
</reference>
<dbReference type="Proteomes" id="UP000887576">
    <property type="component" value="Unplaced"/>
</dbReference>
<evidence type="ECO:0000313" key="2">
    <source>
        <dbReference type="WBParaSite" id="JU765_v2.g19274.t1"/>
    </source>
</evidence>
<accession>A0AC34QT46</accession>
<dbReference type="WBParaSite" id="JU765_v2.g19274.t1">
    <property type="protein sequence ID" value="JU765_v2.g19274.t1"/>
    <property type="gene ID" value="JU765_v2.g19274"/>
</dbReference>
<proteinExistence type="predicted"/>